<dbReference type="Pfam" id="PF13692">
    <property type="entry name" value="Glyco_trans_1_4"/>
    <property type="match status" value="1"/>
</dbReference>
<dbReference type="SUPFAM" id="SSF53756">
    <property type="entry name" value="UDP-Glycosyltransferase/glycogen phosphorylase"/>
    <property type="match status" value="1"/>
</dbReference>
<dbReference type="RefSeq" id="WP_076399284.1">
    <property type="nucleotide sequence ID" value="NZ_FTOA01000002.1"/>
</dbReference>
<accession>A0A1N7JQD8</accession>
<name>A0A1N7JQD8_9PROT</name>
<proteinExistence type="predicted"/>
<dbReference type="OrthoDB" id="9790710at2"/>
<evidence type="ECO:0000313" key="3">
    <source>
        <dbReference type="Proteomes" id="UP000185678"/>
    </source>
</evidence>
<dbReference type="AlphaFoldDB" id="A0A1N7JQD8"/>
<dbReference type="GO" id="GO:0016757">
    <property type="term" value="F:glycosyltransferase activity"/>
    <property type="evidence" value="ECO:0007669"/>
    <property type="project" value="UniProtKB-ARBA"/>
</dbReference>
<dbReference type="Proteomes" id="UP000185678">
    <property type="component" value="Unassembled WGS sequence"/>
</dbReference>
<dbReference type="PANTHER" id="PTHR12526">
    <property type="entry name" value="GLYCOSYLTRANSFERASE"/>
    <property type="match status" value="1"/>
</dbReference>
<dbReference type="EMBL" id="FTOA01000002">
    <property type="protein sequence ID" value="SIS51471.1"/>
    <property type="molecule type" value="Genomic_DNA"/>
</dbReference>
<dbReference type="STRING" id="80876.SAMN05421779_102421"/>
<dbReference type="PANTHER" id="PTHR12526:SF630">
    <property type="entry name" value="GLYCOSYLTRANSFERASE"/>
    <property type="match status" value="1"/>
</dbReference>
<sequence>MTRPLSILHVITDLEFGGAETMLAALVSRPDPRVRHQVVSLLPAGAVRARIEAAGIPVSDLGMSRGVPSPLAIARLASLIRRSTPDVIQGWMYHADLLASLALVLSGRRQRTRQFWGIRCSDMDPSRYGRVFRWVLALSARFSACPDGVIANSQAGLDSHLALGYRPRRQAVVWNGIDTGRFRPDPQARAEVRAEWGVAESERVIAHVARVDPMKDHALFLAAVDRLTSGRVVLVGKGTEDLPRHPRVLALGVRSDVPRLLAAADVIASSSAFGEGFPNVLAEGMACGCVPVSTDVGDAAALIGPCGLAVPRRDELALAQALQTVLDWDAETFARHRAACRQRAESQFTMAATLDGFLQAYGK</sequence>
<organism evidence="2 3">
    <name type="scientific">Insolitispirillum peregrinum</name>
    <dbReference type="NCBI Taxonomy" id="80876"/>
    <lineage>
        <taxon>Bacteria</taxon>
        <taxon>Pseudomonadati</taxon>
        <taxon>Pseudomonadota</taxon>
        <taxon>Alphaproteobacteria</taxon>
        <taxon>Rhodospirillales</taxon>
        <taxon>Novispirillaceae</taxon>
        <taxon>Insolitispirillum</taxon>
    </lineage>
</organism>
<keyword evidence="3" id="KW-1185">Reference proteome</keyword>
<keyword evidence="2" id="KW-0808">Transferase</keyword>
<evidence type="ECO:0000313" key="2">
    <source>
        <dbReference type="EMBL" id="SIS51471.1"/>
    </source>
</evidence>
<evidence type="ECO:0000259" key="1">
    <source>
        <dbReference type="Pfam" id="PF13439"/>
    </source>
</evidence>
<gene>
    <name evidence="2" type="ORF">SAMN05421779_102421</name>
</gene>
<dbReference type="Gene3D" id="3.40.50.2000">
    <property type="entry name" value="Glycogen Phosphorylase B"/>
    <property type="match status" value="2"/>
</dbReference>
<feature type="domain" description="Glycosyltransferase subfamily 4-like N-terminal" evidence="1">
    <location>
        <begin position="17"/>
        <end position="181"/>
    </location>
</feature>
<dbReference type="Pfam" id="PF13439">
    <property type="entry name" value="Glyco_transf_4"/>
    <property type="match status" value="1"/>
</dbReference>
<dbReference type="InterPro" id="IPR028098">
    <property type="entry name" value="Glyco_trans_4-like_N"/>
</dbReference>
<protein>
    <submittedName>
        <fullName evidence="2">Glycosyltransferase involved in cell wall bisynthesis</fullName>
    </submittedName>
</protein>
<reference evidence="2 3" key="1">
    <citation type="submission" date="2017-01" db="EMBL/GenBank/DDBJ databases">
        <authorList>
            <person name="Mah S.A."/>
            <person name="Swanson W.J."/>
            <person name="Moy G.W."/>
            <person name="Vacquier V.D."/>
        </authorList>
    </citation>
    <scope>NUCLEOTIDE SEQUENCE [LARGE SCALE GENOMIC DNA]</scope>
    <source>
        <strain evidence="2 3">DSM 11589</strain>
    </source>
</reference>